<organism evidence="1 2">
    <name type="scientific">Butyrivibrio hungatei</name>
    <dbReference type="NCBI Taxonomy" id="185008"/>
    <lineage>
        <taxon>Bacteria</taxon>
        <taxon>Bacillati</taxon>
        <taxon>Bacillota</taxon>
        <taxon>Clostridia</taxon>
        <taxon>Lachnospirales</taxon>
        <taxon>Lachnospiraceae</taxon>
        <taxon>Butyrivibrio</taxon>
    </lineage>
</organism>
<proteinExistence type="predicted"/>
<protein>
    <submittedName>
        <fullName evidence="1">Uncharacterized protein</fullName>
    </submittedName>
</protein>
<accession>A0A1G5H1V6</accession>
<reference evidence="2" key="1">
    <citation type="submission" date="2016-10" db="EMBL/GenBank/DDBJ databases">
        <authorList>
            <person name="Varghese N."/>
            <person name="Submissions S."/>
        </authorList>
    </citation>
    <scope>NUCLEOTIDE SEQUENCE [LARGE SCALE GENOMIC DNA]</scope>
    <source>
        <strain evidence="2">XBD2006</strain>
    </source>
</reference>
<sequence>MQRMKVIVVALLVVVLTMCNGVTVRASDFDKSDSTTSYSSDVDSDLIGAKLISENEYVKDGRRISEKIYVLTSNRF</sequence>
<keyword evidence="2" id="KW-1185">Reference proteome</keyword>
<evidence type="ECO:0000313" key="1">
    <source>
        <dbReference type="EMBL" id="SCY56898.1"/>
    </source>
</evidence>
<dbReference type="RefSeq" id="WP_074463476.1">
    <property type="nucleotide sequence ID" value="NZ_FMUR01000029.1"/>
</dbReference>
<evidence type="ECO:0000313" key="2">
    <source>
        <dbReference type="Proteomes" id="UP000183047"/>
    </source>
</evidence>
<gene>
    <name evidence="1" type="ORF">SAMN02910451_03123</name>
</gene>
<dbReference type="EMBL" id="FMUR01000029">
    <property type="protein sequence ID" value="SCY56898.1"/>
    <property type="molecule type" value="Genomic_DNA"/>
</dbReference>
<dbReference type="Proteomes" id="UP000183047">
    <property type="component" value="Unassembled WGS sequence"/>
</dbReference>
<name>A0A1G5H1V6_9FIRM</name>
<dbReference type="AlphaFoldDB" id="A0A1G5H1V6"/>